<dbReference type="OrthoDB" id="9784878at2"/>
<dbReference type="InterPro" id="IPR055199">
    <property type="entry name" value="Hda_lid"/>
</dbReference>
<evidence type="ECO:0000313" key="2">
    <source>
        <dbReference type="EMBL" id="GBO93016.1"/>
    </source>
</evidence>
<comment type="caution">
    <text evidence="2">The sequence shown here is derived from an EMBL/GenBank/DDBJ whole genome shotgun (WGS) entry which is preliminary data.</text>
</comment>
<evidence type="ECO:0000313" key="3">
    <source>
        <dbReference type="Proteomes" id="UP000266091"/>
    </source>
</evidence>
<dbReference type="Gene3D" id="3.40.50.300">
    <property type="entry name" value="P-loop containing nucleotide triphosphate hydrolases"/>
    <property type="match status" value="2"/>
</dbReference>
<dbReference type="GO" id="GO:0003688">
    <property type="term" value="F:DNA replication origin binding"/>
    <property type="evidence" value="ECO:0007669"/>
    <property type="project" value="TreeGrafter"/>
</dbReference>
<proteinExistence type="predicted"/>
<gene>
    <name evidence="2" type="ORF">MESMUL_03700</name>
</gene>
<evidence type="ECO:0000259" key="1">
    <source>
        <dbReference type="Pfam" id="PF22688"/>
    </source>
</evidence>
<feature type="domain" description="Hda lid" evidence="1">
    <location>
        <begin position="153"/>
        <end position="216"/>
    </location>
</feature>
<reference evidence="2 3" key="1">
    <citation type="journal article" date="2018" name="Int. J. Syst. Evol. Microbiol.">
        <title>Mesosutterella multiformis gen. nov., sp. nov., a member of the family Sutterellaceae and Sutterella megalosphaeroides sp. nov., isolated from human faeces.</title>
        <authorList>
            <person name="Sakamoto M."/>
            <person name="Ikeyama N."/>
            <person name="Kunihiro T."/>
            <person name="Iino T."/>
            <person name="Yuki M."/>
            <person name="Ohkuma M."/>
        </authorList>
    </citation>
    <scope>NUCLEOTIDE SEQUENCE [LARGE SCALE GENOMIC DNA]</scope>
    <source>
        <strain evidence="2 3">4NBBH2</strain>
    </source>
</reference>
<dbReference type="Proteomes" id="UP000266091">
    <property type="component" value="Unassembled WGS sequence"/>
</dbReference>
<dbReference type="PANTHER" id="PTHR30050:SF5">
    <property type="entry name" value="DNAA REGULATORY INACTIVATOR HDA"/>
    <property type="match status" value="1"/>
</dbReference>
<accession>A0A388S9V1</accession>
<dbReference type="InterPro" id="IPR027417">
    <property type="entry name" value="P-loop_NTPase"/>
</dbReference>
<keyword evidence="3" id="KW-1185">Reference proteome</keyword>
<dbReference type="Pfam" id="PF22688">
    <property type="entry name" value="Hda_lid"/>
    <property type="match status" value="1"/>
</dbReference>
<organism evidence="2 3">
    <name type="scientific">Mesosutterella multiformis</name>
    <dbReference type="NCBI Taxonomy" id="2259133"/>
    <lineage>
        <taxon>Bacteria</taxon>
        <taxon>Pseudomonadati</taxon>
        <taxon>Pseudomonadota</taxon>
        <taxon>Betaproteobacteria</taxon>
        <taxon>Burkholderiales</taxon>
        <taxon>Sutterellaceae</taxon>
        <taxon>Mesosutterella</taxon>
    </lineage>
</organism>
<protein>
    <submittedName>
        <fullName evidence="2">DnaA regulatory inactivator Hda</fullName>
    </submittedName>
</protein>
<dbReference type="Gene3D" id="1.10.8.60">
    <property type="match status" value="1"/>
</dbReference>
<dbReference type="GO" id="GO:0005886">
    <property type="term" value="C:plasma membrane"/>
    <property type="evidence" value="ECO:0007669"/>
    <property type="project" value="TreeGrafter"/>
</dbReference>
<sequence length="235" mass="26317">MEQEQLTLNLQIRPAPSLDNFAVGDNAELVSVLRTMAETGSGPQFLYLWGETGVGCTHLLHAMDPLAGVERVPAFSESRLIYTVDDVEELGEDSQQKLFELMNDVRSHSDGGPFGQYRLITAGDLPPLQMKGRPDVISRLSWGLVFQVHPLTDEQKDAALRKLAEESRIDLPDDARQWMLEHLPRDMGTLSEALFEVERFALGASKKITRTLLRQCFPPRNTAVREESAPKMVTD</sequence>
<dbReference type="EMBL" id="BGZJ01000001">
    <property type="protein sequence ID" value="GBO93016.1"/>
    <property type="molecule type" value="Genomic_DNA"/>
</dbReference>
<dbReference type="PANTHER" id="PTHR30050">
    <property type="entry name" value="CHROMOSOMAL REPLICATION INITIATOR PROTEIN DNAA"/>
    <property type="match status" value="1"/>
</dbReference>
<name>A0A388S9V1_9BURK</name>
<dbReference type="AlphaFoldDB" id="A0A388S9V1"/>
<dbReference type="GO" id="GO:0006270">
    <property type="term" value="P:DNA replication initiation"/>
    <property type="evidence" value="ECO:0007669"/>
    <property type="project" value="TreeGrafter"/>
</dbReference>
<dbReference type="SUPFAM" id="SSF52540">
    <property type="entry name" value="P-loop containing nucleoside triphosphate hydrolases"/>
    <property type="match status" value="1"/>
</dbReference>
<accession>A0A401LKV2</accession>